<dbReference type="InterPro" id="IPR051368">
    <property type="entry name" value="SerProtInhib-TIL_Domain"/>
</dbReference>
<evidence type="ECO:0000313" key="4">
    <source>
        <dbReference type="EMBL" id="CAL1278063.1"/>
    </source>
</evidence>
<dbReference type="Proteomes" id="UP001497382">
    <property type="component" value="Unassembled WGS sequence"/>
</dbReference>
<dbReference type="InterPro" id="IPR036084">
    <property type="entry name" value="Ser_inhib-like_sf"/>
</dbReference>
<protein>
    <recommendedName>
        <fullName evidence="3">TIL domain-containing protein</fullName>
    </recommendedName>
</protein>
<comment type="caution">
    <text evidence="4">The sequence shown here is derived from an EMBL/GenBank/DDBJ whole genome shotgun (WGS) entry which is preliminary data.</text>
</comment>
<dbReference type="Pfam" id="PF01826">
    <property type="entry name" value="TIL"/>
    <property type="match status" value="1"/>
</dbReference>
<dbReference type="AlphaFoldDB" id="A0AAV2A262"/>
<organism evidence="4 5">
    <name type="scientific">Larinioides sclopetarius</name>
    <dbReference type="NCBI Taxonomy" id="280406"/>
    <lineage>
        <taxon>Eukaryota</taxon>
        <taxon>Metazoa</taxon>
        <taxon>Ecdysozoa</taxon>
        <taxon>Arthropoda</taxon>
        <taxon>Chelicerata</taxon>
        <taxon>Arachnida</taxon>
        <taxon>Araneae</taxon>
        <taxon>Araneomorphae</taxon>
        <taxon>Entelegynae</taxon>
        <taxon>Araneoidea</taxon>
        <taxon>Araneidae</taxon>
        <taxon>Larinioides</taxon>
    </lineage>
</organism>
<dbReference type="EMBL" id="CAXIEN010000108">
    <property type="protein sequence ID" value="CAL1278063.1"/>
    <property type="molecule type" value="Genomic_DNA"/>
</dbReference>
<keyword evidence="1" id="KW-0646">Protease inhibitor</keyword>
<proteinExistence type="predicted"/>
<evidence type="ECO:0000313" key="5">
    <source>
        <dbReference type="Proteomes" id="UP001497382"/>
    </source>
</evidence>
<keyword evidence="5" id="KW-1185">Reference proteome</keyword>
<dbReference type="PANTHER" id="PTHR23259:SF70">
    <property type="entry name" value="ACCESSORY GLAND PROTEIN ACP62F-RELATED"/>
    <property type="match status" value="1"/>
</dbReference>
<dbReference type="PANTHER" id="PTHR23259">
    <property type="entry name" value="RIDDLE"/>
    <property type="match status" value="1"/>
</dbReference>
<sequence length="116" mass="13640">MFDFKQFSPWAFRNMPNANILFYMQMIKMRKNIYLLCVLTASVFLSSASPLSNKRDCPENSFYIECYKDCMPTCFEKRPPLCPLECRRGGCACRRPYIYDEQARTCVRPEDCIFGP</sequence>
<accession>A0AAV2A262</accession>
<dbReference type="Gene3D" id="2.10.25.10">
    <property type="entry name" value="Laminin"/>
    <property type="match status" value="1"/>
</dbReference>
<evidence type="ECO:0000256" key="1">
    <source>
        <dbReference type="ARBA" id="ARBA00022690"/>
    </source>
</evidence>
<dbReference type="InterPro" id="IPR002919">
    <property type="entry name" value="TIL_dom"/>
</dbReference>
<dbReference type="SUPFAM" id="SSF57567">
    <property type="entry name" value="Serine protease inhibitors"/>
    <property type="match status" value="1"/>
</dbReference>
<gene>
    <name evidence="4" type="ORF">LARSCL_LOCUS9572</name>
</gene>
<feature type="domain" description="TIL" evidence="3">
    <location>
        <begin position="57"/>
        <end position="112"/>
    </location>
</feature>
<keyword evidence="2" id="KW-1015">Disulfide bond</keyword>
<dbReference type="CDD" id="cd19941">
    <property type="entry name" value="TIL"/>
    <property type="match status" value="1"/>
</dbReference>
<dbReference type="GO" id="GO:0030414">
    <property type="term" value="F:peptidase inhibitor activity"/>
    <property type="evidence" value="ECO:0007669"/>
    <property type="project" value="UniProtKB-KW"/>
</dbReference>
<name>A0AAV2A262_9ARAC</name>
<evidence type="ECO:0000256" key="2">
    <source>
        <dbReference type="ARBA" id="ARBA00023157"/>
    </source>
</evidence>
<evidence type="ECO:0000259" key="3">
    <source>
        <dbReference type="Pfam" id="PF01826"/>
    </source>
</evidence>
<reference evidence="4 5" key="1">
    <citation type="submission" date="2024-04" db="EMBL/GenBank/DDBJ databases">
        <authorList>
            <person name="Rising A."/>
            <person name="Reimegard J."/>
            <person name="Sonavane S."/>
            <person name="Akerstrom W."/>
            <person name="Nylinder S."/>
            <person name="Hedman E."/>
            <person name="Kallberg Y."/>
        </authorList>
    </citation>
    <scope>NUCLEOTIDE SEQUENCE [LARGE SCALE GENOMIC DNA]</scope>
</reference>